<dbReference type="InterPro" id="IPR004291">
    <property type="entry name" value="Transposase_IS66_central"/>
</dbReference>
<gene>
    <name evidence="3" type="ORF">PS396_08980</name>
</gene>
<organism evidence="3 4">
    <name type="scientific">Limosilactobacillus pontis</name>
    <dbReference type="NCBI Taxonomy" id="35787"/>
    <lineage>
        <taxon>Bacteria</taxon>
        <taxon>Bacillati</taxon>
        <taxon>Bacillota</taxon>
        <taxon>Bacilli</taxon>
        <taxon>Lactobacillales</taxon>
        <taxon>Lactobacillaceae</taxon>
        <taxon>Limosilactobacillus</taxon>
    </lineage>
</organism>
<feature type="domain" description="Transposase IS66 central" evidence="1">
    <location>
        <begin position="11"/>
        <end position="99"/>
    </location>
</feature>
<evidence type="ECO:0000259" key="1">
    <source>
        <dbReference type="Pfam" id="PF03050"/>
    </source>
</evidence>
<dbReference type="EMBL" id="JAQSFA010000036">
    <property type="protein sequence ID" value="MEE6701888.1"/>
    <property type="molecule type" value="Genomic_DNA"/>
</dbReference>
<evidence type="ECO:0000313" key="4">
    <source>
        <dbReference type="Proteomes" id="UP001335665"/>
    </source>
</evidence>
<evidence type="ECO:0000313" key="3">
    <source>
        <dbReference type="EMBL" id="MEE6701888.1"/>
    </source>
</evidence>
<name>A0ABU7SV08_9LACO</name>
<dbReference type="PANTHER" id="PTHR33678">
    <property type="entry name" value="BLL1576 PROTEIN"/>
    <property type="match status" value="1"/>
</dbReference>
<proteinExistence type="predicted"/>
<protein>
    <submittedName>
        <fullName evidence="3">Transposase</fullName>
    </submittedName>
</protein>
<evidence type="ECO:0000259" key="2">
    <source>
        <dbReference type="Pfam" id="PF13817"/>
    </source>
</evidence>
<dbReference type="Proteomes" id="UP001335665">
    <property type="component" value="Unassembled WGS sequence"/>
</dbReference>
<accession>A0ABU7SV08</accession>
<dbReference type="PANTHER" id="PTHR33678:SF1">
    <property type="entry name" value="BLL1576 PROTEIN"/>
    <property type="match status" value="1"/>
</dbReference>
<sequence>MCHKENGLVYQTEEEKRQQRITHVKPLLDRFYQYLGSITSPQGRLCAAIKNALKLRTRVYRIFENGQIPLSNNSLEGEIRFTTLVRKNCLFAKSVRGAEANAIYYTLVATAKINKLNVYKYFKYLFDRLPNQKRSDIEAFLPWAEEVQQVCRN</sequence>
<dbReference type="InterPro" id="IPR052344">
    <property type="entry name" value="Transposase-related"/>
</dbReference>
<dbReference type="Pfam" id="PF13817">
    <property type="entry name" value="DDE_Tnp_IS66_C"/>
    <property type="match status" value="1"/>
</dbReference>
<dbReference type="RefSeq" id="WP_331192251.1">
    <property type="nucleotide sequence ID" value="NZ_JAQSEQ010000018.1"/>
</dbReference>
<dbReference type="InterPro" id="IPR039552">
    <property type="entry name" value="IS66_C"/>
</dbReference>
<reference evidence="3 4" key="1">
    <citation type="submission" date="2023-02" db="EMBL/GenBank/DDBJ databases">
        <title>The predominant lactic acid bacteria and yeasts involved in the spontaneous fermentation of millet during the production of the traditional porridge Hausa koko in Ghana.</title>
        <authorList>
            <person name="Atter A."/>
            <person name="Diaz M."/>
        </authorList>
    </citation>
    <scope>NUCLEOTIDE SEQUENCE [LARGE SCALE GENOMIC DNA]</scope>
    <source>
        <strain evidence="3 4">FI11552</strain>
    </source>
</reference>
<dbReference type="Pfam" id="PF03050">
    <property type="entry name" value="DDE_Tnp_IS66"/>
    <property type="match status" value="1"/>
</dbReference>
<comment type="caution">
    <text evidence="3">The sequence shown here is derived from an EMBL/GenBank/DDBJ whole genome shotgun (WGS) entry which is preliminary data.</text>
</comment>
<feature type="domain" description="Transposase IS66 C-terminal" evidence="2">
    <location>
        <begin position="106"/>
        <end position="143"/>
    </location>
</feature>
<keyword evidence="4" id="KW-1185">Reference proteome</keyword>